<dbReference type="Gene3D" id="3.30.190.20">
    <property type="match status" value="1"/>
</dbReference>
<comment type="similarity">
    <text evidence="1">Belongs to the universal ribosomal protein uL1 family.</text>
</comment>
<evidence type="ECO:0000313" key="5">
    <source>
        <dbReference type="Proteomes" id="UP000278031"/>
    </source>
</evidence>
<dbReference type="GO" id="GO:0003735">
    <property type="term" value="F:structural constituent of ribosome"/>
    <property type="evidence" value="ECO:0007669"/>
    <property type="project" value="InterPro"/>
</dbReference>
<sequence length="217" mass="24461">MNKESLQKALKELREKNKKRNFVQTAELIINFKDLDLKKPESNIKVEVMLPHPVAAVAQKAAVFVRDKNFMAQAKQLENVKVIPENEIEKLSKKDVEKLLAEYPVFFAEGPVMLTVGKYLGQQLAPKGRMPKPIQPDINQLKKMLLKAGSATVITNKKGKPLPYVHIKIGKEDFNDDMLIENILAAYNAVKAALPKKDHNVKSAYIKFTMSKAVRIA</sequence>
<reference evidence="4 5" key="1">
    <citation type="submission" date="2018-06" db="EMBL/GenBank/DDBJ databases">
        <title>Extensive metabolic versatility and redundancy in microbially diverse, dynamic hydrothermal sediments.</title>
        <authorList>
            <person name="Dombrowski N."/>
            <person name="Teske A."/>
            <person name="Baker B.J."/>
        </authorList>
    </citation>
    <scope>NUCLEOTIDE SEQUENCE [LARGE SCALE GENOMIC DNA]</scope>
    <source>
        <strain evidence="4">B51_G17</strain>
    </source>
</reference>
<dbReference type="PANTHER" id="PTHR36427">
    <property type="entry name" value="54S RIBOSOMAL PROTEIN L1, MITOCHONDRIAL"/>
    <property type="match status" value="1"/>
</dbReference>
<evidence type="ECO:0000256" key="1">
    <source>
        <dbReference type="ARBA" id="ARBA00010531"/>
    </source>
</evidence>
<comment type="caution">
    <text evidence="4">The sequence shown here is derived from an EMBL/GenBank/DDBJ whole genome shotgun (WGS) entry which is preliminary data.</text>
</comment>
<dbReference type="SUPFAM" id="SSF56808">
    <property type="entry name" value="Ribosomal protein L1"/>
    <property type="match status" value="1"/>
</dbReference>
<gene>
    <name evidence="4" type="ORF">DRO04_00235</name>
</gene>
<dbReference type="Pfam" id="PF00687">
    <property type="entry name" value="Ribosomal_L1"/>
    <property type="match status" value="1"/>
</dbReference>
<name>A0A497JIX4_9ARCH</name>
<dbReference type="Gene3D" id="3.40.50.790">
    <property type="match status" value="1"/>
</dbReference>
<dbReference type="Proteomes" id="UP000278031">
    <property type="component" value="Unassembled WGS sequence"/>
</dbReference>
<dbReference type="InterPro" id="IPR016095">
    <property type="entry name" value="Ribosomal_uL1_3-a/b-sand"/>
</dbReference>
<keyword evidence="2" id="KW-0689">Ribosomal protein</keyword>
<organism evidence="4 5">
    <name type="scientific">Candidatus Iainarchaeum sp</name>
    <dbReference type="NCBI Taxonomy" id="3101447"/>
    <lineage>
        <taxon>Archaea</taxon>
        <taxon>Candidatus Iainarchaeota</taxon>
        <taxon>Candidatus Iainarchaeia</taxon>
        <taxon>Candidatus Iainarchaeales</taxon>
        <taxon>Candidatus Iainarchaeaceae</taxon>
        <taxon>Candidatus Iainarchaeum</taxon>
    </lineage>
</organism>
<dbReference type="PIRSF" id="PIRSF002155">
    <property type="entry name" value="Ribosomal_L1"/>
    <property type="match status" value="1"/>
</dbReference>
<dbReference type="InterPro" id="IPR002143">
    <property type="entry name" value="Ribosomal_uL1"/>
</dbReference>
<evidence type="ECO:0000256" key="2">
    <source>
        <dbReference type="ARBA" id="ARBA00022980"/>
    </source>
</evidence>
<dbReference type="CDD" id="cd00403">
    <property type="entry name" value="Ribosomal_L1"/>
    <property type="match status" value="1"/>
</dbReference>
<dbReference type="PANTHER" id="PTHR36427:SF3">
    <property type="entry name" value="LARGE RIBOSOMAL SUBUNIT PROTEIN UL1M"/>
    <property type="match status" value="1"/>
</dbReference>
<keyword evidence="3" id="KW-0687">Ribonucleoprotein</keyword>
<dbReference type="GO" id="GO:0006412">
    <property type="term" value="P:translation"/>
    <property type="evidence" value="ECO:0007669"/>
    <property type="project" value="InterPro"/>
</dbReference>
<dbReference type="GO" id="GO:0015934">
    <property type="term" value="C:large ribosomal subunit"/>
    <property type="evidence" value="ECO:0007669"/>
    <property type="project" value="InterPro"/>
</dbReference>
<protein>
    <recommendedName>
        <fullName evidence="6">50S ribosomal protein L1</fullName>
    </recommendedName>
</protein>
<evidence type="ECO:0000313" key="4">
    <source>
        <dbReference type="EMBL" id="RLG71219.1"/>
    </source>
</evidence>
<accession>A0A497JIX4</accession>
<dbReference type="InterPro" id="IPR028364">
    <property type="entry name" value="Ribosomal_uL1/biogenesis"/>
</dbReference>
<evidence type="ECO:0008006" key="6">
    <source>
        <dbReference type="Google" id="ProtNLM"/>
    </source>
</evidence>
<dbReference type="AlphaFoldDB" id="A0A497JIX4"/>
<evidence type="ECO:0000256" key="3">
    <source>
        <dbReference type="ARBA" id="ARBA00023274"/>
    </source>
</evidence>
<dbReference type="EMBL" id="QMWP01000004">
    <property type="protein sequence ID" value="RLG71219.1"/>
    <property type="molecule type" value="Genomic_DNA"/>
</dbReference>
<dbReference type="InterPro" id="IPR023674">
    <property type="entry name" value="Ribosomal_uL1-like"/>
</dbReference>
<dbReference type="GO" id="GO:0003723">
    <property type="term" value="F:RNA binding"/>
    <property type="evidence" value="ECO:0007669"/>
    <property type="project" value="InterPro"/>
</dbReference>
<proteinExistence type="inferred from homology"/>